<dbReference type="Gene3D" id="3.30.200.20">
    <property type="entry name" value="Phosphorylase Kinase, domain 1"/>
    <property type="match status" value="1"/>
</dbReference>
<accession>A0AAV5TA64</accession>
<evidence type="ECO:0008006" key="4">
    <source>
        <dbReference type="Google" id="ProtNLM"/>
    </source>
</evidence>
<feature type="binding site" evidence="1">
    <location>
        <position position="57"/>
    </location>
    <ligand>
        <name>ATP</name>
        <dbReference type="ChEBI" id="CHEBI:30616"/>
    </ligand>
</feature>
<dbReference type="InterPro" id="IPR011009">
    <property type="entry name" value="Kinase-like_dom_sf"/>
</dbReference>
<protein>
    <recommendedName>
        <fullName evidence="4">Protein kinase</fullName>
    </recommendedName>
</protein>
<proteinExistence type="predicted"/>
<keyword evidence="1" id="KW-0547">Nucleotide-binding</keyword>
<sequence>MSQALPVSKKRKKEQPGTVINCGQNKYVIESLLGSGGMGDLYKVHLVKDKTRIYAMKTERISVNEAYKARLKVELNVFEAI</sequence>
<evidence type="ECO:0000313" key="3">
    <source>
        <dbReference type="Proteomes" id="UP001432027"/>
    </source>
</evidence>
<keyword evidence="3" id="KW-1185">Reference proteome</keyword>
<evidence type="ECO:0000256" key="1">
    <source>
        <dbReference type="PROSITE-ProRule" id="PRU10141"/>
    </source>
</evidence>
<dbReference type="AlphaFoldDB" id="A0AAV5TA64"/>
<gene>
    <name evidence="2" type="ORF">PENTCL1PPCAC_13158</name>
</gene>
<organism evidence="2 3">
    <name type="scientific">Pristionchus entomophagus</name>
    <dbReference type="NCBI Taxonomy" id="358040"/>
    <lineage>
        <taxon>Eukaryota</taxon>
        <taxon>Metazoa</taxon>
        <taxon>Ecdysozoa</taxon>
        <taxon>Nematoda</taxon>
        <taxon>Chromadorea</taxon>
        <taxon>Rhabditida</taxon>
        <taxon>Rhabditina</taxon>
        <taxon>Diplogasteromorpha</taxon>
        <taxon>Diplogasteroidea</taxon>
        <taxon>Neodiplogasteridae</taxon>
        <taxon>Pristionchus</taxon>
    </lineage>
</organism>
<comment type="caution">
    <text evidence="2">The sequence shown here is derived from an EMBL/GenBank/DDBJ whole genome shotgun (WGS) entry which is preliminary data.</text>
</comment>
<dbReference type="InterPro" id="IPR017441">
    <property type="entry name" value="Protein_kinase_ATP_BS"/>
</dbReference>
<dbReference type="EMBL" id="BTSX01000003">
    <property type="protein sequence ID" value="GMS90983.1"/>
    <property type="molecule type" value="Genomic_DNA"/>
</dbReference>
<dbReference type="Proteomes" id="UP001432027">
    <property type="component" value="Unassembled WGS sequence"/>
</dbReference>
<keyword evidence="1" id="KW-0067">ATP-binding</keyword>
<evidence type="ECO:0000313" key="2">
    <source>
        <dbReference type="EMBL" id="GMS90983.1"/>
    </source>
</evidence>
<dbReference type="SUPFAM" id="SSF56112">
    <property type="entry name" value="Protein kinase-like (PK-like)"/>
    <property type="match status" value="1"/>
</dbReference>
<reference evidence="2" key="1">
    <citation type="submission" date="2023-10" db="EMBL/GenBank/DDBJ databases">
        <title>Genome assembly of Pristionchus species.</title>
        <authorList>
            <person name="Yoshida K."/>
            <person name="Sommer R.J."/>
        </authorList>
    </citation>
    <scope>NUCLEOTIDE SEQUENCE</scope>
    <source>
        <strain evidence="2">RS0144</strain>
    </source>
</reference>
<dbReference type="GO" id="GO:0005524">
    <property type="term" value="F:ATP binding"/>
    <property type="evidence" value="ECO:0007669"/>
    <property type="project" value="UniProtKB-UniRule"/>
</dbReference>
<dbReference type="PROSITE" id="PS00107">
    <property type="entry name" value="PROTEIN_KINASE_ATP"/>
    <property type="match status" value="1"/>
</dbReference>
<name>A0AAV5TA64_9BILA</name>